<proteinExistence type="predicted"/>
<accession>A0A419VU20</accession>
<feature type="transmembrane region" description="Helical" evidence="1">
    <location>
        <begin position="21"/>
        <end position="40"/>
    </location>
</feature>
<dbReference type="AlphaFoldDB" id="A0A419VU20"/>
<dbReference type="Pfam" id="PF19578">
    <property type="entry name" value="DUF6090"/>
    <property type="match status" value="1"/>
</dbReference>
<evidence type="ECO:0000313" key="2">
    <source>
        <dbReference type="EMBL" id="RKD85020.1"/>
    </source>
</evidence>
<keyword evidence="1" id="KW-1133">Transmembrane helix</keyword>
<dbReference type="Proteomes" id="UP000283387">
    <property type="component" value="Unassembled WGS sequence"/>
</dbReference>
<comment type="caution">
    <text evidence="2">The sequence shown here is derived from an EMBL/GenBank/DDBJ whole genome shotgun (WGS) entry which is preliminary data.</text>
</comment>
<organism evidence="2 3">
    <name type="scientific">Mangrovibacterium diazotrophicum</name>
    <dbReference type="NCBI Taxonomy" id="1261403"/>
    <lineage>
        <taxon>Bacteria</taxon>
        <taxon>Pseudomonadati</taxon>
        <taxon>Bacteroidota</taxon>
        <taxon>Bacteroidia</taxon>
        <taxon>Marinilabiliales</taxon>
        <taxon>Prolixibacteraceae</taxon>
        <taxon>Mangrovibacterium</taxon>
    </lineage>
</organism>
<sequence>MRNLIRVFRIKLPKNEKLISYIKYALGEVALIIVGILIALQANNLSENRKSERYGLLLLNEMHTSLLKDSTELSKLIVTLRELQTLSESLKTTMQSLAEYNDTLSKSFATISTIKTFSGNNVAYQNLNLTNLTKIRNNELRQSILHYYTASAHTENVSLEFKATTYWRQNIYPKYFKSFRTLEKAEPVNYEQLRRSSEIFVALDYVYNDCAYLIRKYKQQLQLNSELRVITVKELQKRGYQ</sequence>
<dbReference type="EMBL" id="RAPN01000006">
    <property type="protein sequence ID" value="RKD85020.1"/>
    <property type="molecule type" value="Genomic_DNA"/>
</dbReference>
<evidence type="ECO:0000313" key="3">
    <source>
        <dbReference type="Proteomes" id="UP000283387"/>
    </source>
</evidence>
<dbReference type="InterPro" id="IPR045749">
    <property type="entry name" value="DUF6090"/>
</dbReference>
<keyword evidence="3" id="KW-1185">Reference proteome</keyword>
<dbReference type="RefSeq" id="WP_120275640.1">
    <property type="nucleotide sequence ID" value="NZ_RAPN01000006.1"/>
</dbReference>
<keyword evidence="1" id="KW-0812">Transmembrane</keyword>
<protein>
    <submittedName>
        <fullName evidence="2">Uncharacterized protein</fullName>
    </submittedName>
</protein>
<gene>
    <name evidence="2" type="ORF">BC643_4539</name>
</gene>
<keyword evidence="1" id="KW-0472">Membrane</keyword>
<reference evidence="2 3" key="1">
    <citation type="submission" date="2018-09" db="EMBL/GenBank/DDBJ databases">
        <title>Genomic Encyclopedia of Archaeal and Bacterial Type Strains, Phase II (KMG-II): from individual species to whole genera.</title>
        <authorList>
            <person name="Goeker M."/>
        </authorList>
    </citation>
    <scope>NUCLEOTIDE SEQUENCE [LARGE SCALE GENOMIC DNA]</scope>
    <source>
        <strain evidence="2 3">DSM 27148</strain>
    </source>
</reference>
<name>A0A419VU20_9BACT</name>
<evidence type="ECO:0000256" key="1">
    <source>
        <dbReference type="SAM" id="Phobius"/>
    </source>
</evidence>
<dbReference type="OrthoDB" id="9809009at2"/>